<dbReference type="InterPro" id="IPR010879">
    <property type="entry name" value="DUF1508"/>
</dbReference>
<dbReference type="EMBL" id="BARU01032636">
    <property type="protein sequence ID" value="GAH73361.1"/>
    <property type="molecule type" value="Genomic_DNA"/>
</dbReference>
<evidence type="ECO:0000313" key="2">
    <source>
        <dbReference type="EMBL" id="GAH73361.1"/>
    </source>
</evidence>
<dbReference type="Gene3D" id="3.30.160.160">
    <property type="entry name" value="YegP-like"/>
    <property type="match status" value="1"/>
</dbReference>
<sequence length="62" mass="7246">MPYKFQMYTDRAGDWRWRFIAPNNKKMADSGEGYKSESGCMNAIEVIRREADESKITKLVPK</sequence>
<organism evidence="2">
    <name type="scientific">marine sediment metagenome</name>
    <dbReference type="NCBI Taxonomy" id="412755"/>
    <lineage>
        <taxon>unclassified sequences</taxon>
        <taxon>metagenomes</taxon>
        <taxon>ecological metagenomes</taxon>
    </lineage>
</organism>
<evidence type="ECO:0000259" key="1">
    <source>
        <dbReference type="Pfam" id="PF07411"/>
    </source>
</evidence>
<comment type="caution">
    <text evidence="2">The sequence shown here is derived from an EMBL/GenBank/DDBJ whole genome shotgun (WGS) entry which is preliminary data.</text>
</comment>
<gene>
    <name evidence="2" type="ORF">S03H2_51445</name>
</gene>
<dbReference type="SUPFAM" id="SSF160113">
    <property type="entry name" value="YegP-like"/>
    <property type="match status" value="1"/>
</dbReference>
<accession>X1HT56</accession>
<dbReference type="InterPro" id="IPR036913">
    <property type="entry name" value="YegP-like_sf"/>
</dbReference>
<reference evidence="2" key="1">
    <citation type="journal article" date="2014" name="Front. Microbiol.">
        <title>High frequency of phylogenetically diverse reductive dehalogenase-homologous genes in deep subseafloor sedimentary metagenomes.</title>
        <authorList>
            <person name="Kawai M."/>
            <person name="Futagami T."/>
            <person name="Toyoda A."/>
            <person name="Takaki Y."/>
            <person name="Nishi S."/>
            <person name="Hori S."/>
            <person name="Arai W."/>
            <person name="Tsubouchi T."/>
            <person name="Morono Y."/>
            <person name="Uchiyama I."/>
            <person name="Ito T."/>
            <person name="Fujiyama A."/>
            <person name="Inagaki F."/>
            <person name="Takami H."/>
        </authorList>
    </citation>
    <scope>NUCLEOTIDE SEQUENCE</scope>
    <source>
        <strain evidence="2">Expedition CK06-06</strain>
    </source>
</reference>
<dbReference type="AlphaFoldDB" id="X1HT56"/>
<dbReference type="Pfam" id="PF07411">
    <property type="entry name" value="DUF1508"/>
    <property type="match status" value="1"/>
</dbReference>
<protein>
    <recommendedName>
        <fullName evidence="1">DUF1508 domain-containing protein</fullName>
    </recommendedName>
</protein>
<proteinExistence type="predicted"/>
<name>X1HT56_9ZZZZ</name>
<feature type="domain" description="DUF1508" evidence="1">
    <location>
        <begin position="10"/>
        <end position="56"/>
    </location>
</feature>